<name>M3Z859_MUSPF</name>
<reference evidence="1" key="1">
    <citation type="submission" date="2024-06" db="UniProtKB">
        <authorList>
            <consortium name="Ensembl"/>
        </authorList>
    </citation>
    <scope>IDENTIFICATION</scope>
</reference>
<organism evidence="1">
    <name type="scientific">Mustela putorius furo</name>
    <name type="common">European domestic ferret</name>
    <name type="synonym">Mustela furo</name>
    <dbReference type="NCBI Taxonomy" id="9669"/>
    <lineage>
        <taxon>Eukaryota</taxon>
        <taxon>Metazoa</taxon>
        <taxon>Chordata</taxon>
        <taxon>Craniata</taxon>
        <taxon>Vertebrata</taxon>
        <taxon>Euteleostomi</taxon>
        <taxon>Mammalia</taxon>
        <taxon>Eutheria</taxon>
        <taxon>Laurasiatheria</taxon>
        <taxon>Carnivora</taxon>
        <taxon>Caniformia</taxon>
        <taxon>Musteloidea</taxon>
        <taxon>Mustelidae</taxon>
        <taxon>Mustelinae</taxon>
        <taxon>Mustela</taxon>
    </lineage>
</organism>
<accession>M3Z859</accession>
<protein>
    <submittedName>
        <fullName evidence="1">Uncharacterized protein</fullName>
    </submittedName>
</protein>
<dbReference type="Ensembl" id="ENSMPUT00000020054.1">
    <property type="protein sequence ID" value="ENSMPUP00000019772.1"/>
    <property type="gene ID" value="ENSMPUG00000019902.1"/>
</dbReference>
<evidence type="ECO:0000313" key="1">
    <source>
        <dbReference type="Ensembl" id="ENSMPUP00000019772.1"/>
    </source>
</evidence>
<dbReference type="EMBL" id="AEYP01025094">
    <property type="status" value="NOT_ANNOTATED_CDS"/>
    <property type="molecule type" value="Genomic_DNA"/>
</dbReference>
<dbReference type="HOGENOM" id="CLU_813691_0_0_1"/>
<dbReference type="InParanoid" id="M3Z859"/>
<dbReference type="AlphaFoldDB" id="M3Z859"/>
<proteinExistence type="predicted"/>
<sequence>MSRWRSGPAQDTAAAPGRGVSPAGVAFALGGRGGGRWVCWRLGTRRPVCLSPRLWAHVLRPLLWPHTGASLTDELGLRCSPWSVLSRVGLASESWGKPGSRGAWVLRARRPATRVPSPVEGRSVPARDAPPFGRNVQVWAHGQTLWRASAPQAPQPRVCLQCGLPLLAPGTPESCQILRFARQGAGRWERQSHTVGHSGHLWDLGPDSPGTRAAAPSAVLWPHPPNSADCPLAEGLSWTGPCWRHQAGMGASRPVPGFLNASRPRPGLPLTLEPESPWAGPLGHLQEGALGSPTGLCWGPPGGVSPLWCGSRVIWPRRAGLSTVDMAAVPGRFGQRPEGTG</sequence>